<evidence type="ECO:0000313" key="2">
    <source>
        <dbReference type="EMBL" id="KAJ8395084.1"/>
    </source>
</evidence>
<accession>A0AAD7WGG3</accession>
<feature type="compositionally biased region" description="Basic and acidic residues" evidence="1">
    <location>
        <begin position="1"/>
        <end position="15"/>
    </location>
</feature>
<feature type="region of interest" description="Disordered" evidence="1">
    <location>
        <begin position="1"/>
        <end position="31"/>
    </location>
</feature>
<reference evidence="2" key="1">
    <citation type="journal article" date="2023" name="Science">
        <title>Genome structures resolve the early diversification of teleost fishes.</title>
        <authorList>
            <person name="Parey E."/>
            <person name="Louis A."/>
            <person name="Montfort J."/>
            <person name="Bouchez O."/>
            <person name="Roques C."/>
            <person name="Iampietro C."/>
            <person name="Lluch J."/>
            <person name="Castinel A."/>
            <person name="Donnadieu C."/>
            <person name="Desvignes T."/>
            <person name="Floi Bucao C."/>
            <person name="Jouanno E."/>
            <person name="Wen M."/>
            <person name="Mejri S."/>
            <person name="Dirks R."/>
            <person name="Jansen H."/>
            <person name="Henkel C."/>
            <person name="Chen W.J."/>
            <person name="Zahm M."/>
            <person name="Cabau C."/>
            <person name="Klopp C."/>
            <person name="Thompson A.W."/>
            <person name="Robinson-Rechavi M."/>
            <person name="Braasch I."/>
            <person name="Lecointre G."/>
            <person name="Bobe J."/>
            <person name="Postlethwait J.H."/>
            <person name="Berthelot C."/>
            <person name="Roest Crollius H."/>
            <person name="Guiguen Y."/>
        </authorList>
    </citation>
    <scope>NUCLEOTIDE SEQUENCE</scope>
    <source>
        <strain evidence="2">NC1722</strain>
    </source>
</reference>
<dbReference type="EMBL" id="JAINUG010000119">
    <property type="protein sequence ID" value="KAJ8395084.1"/>
    <property type="molecule type" value="Genomic_DNA"/>
</dbReference>
<sequence length="68" mass="7538">MLEVVEQERIRRPDEAPAPPKAGGNSAEEGLQCRGDLMDSAIDPELYLGRLVEMRPLLHRDTRGLPGN</sequence>
<dbReference type="AlphaFoldDB" id="A0AAD7WGG3"/>
<evidence type="ECO:0000256" key="1">
    <source>
        <dbReference type="SAM" id="MobiDB-lite"/>
    </source>
</evidence>
<comment type="caution">
    <text evidence="2">The sequence shown here is derived from an EMBL/GenBank/DDBJ whole genome shotgun (WGS) entry which is preliminary data.</text>
</comment>
<name>A0AAD7WGG3_9TELE</name>
<proteinExistence type="predicted"/>
<evidence type="ECO:0000313" key="3">
    <source>
        <dbReference type="Proteomes" id="UP001221898"/>
    </source>
</evidence>
<gene>
    <name evidence="2" type="ORF">AAFF_G00035400</name>
</gene>
<keyword evidence="3" id="KW-1185">Reference proteome</keyword>
<dbReference type="Proteomes" id="UP001221898">
    <property type="component" value="Unassembled WGS sequence"/>
</dbReference>
<organism evidence="2 3">
    <name type="scientific">Aldrovandia affinis</name>
    <dbReference type="NCBI Taxonomy" id="143900"/>
    <lineage>
        <taxon>Eukaryota</taxon>
        <taxon>Metazoa</taxon>
        <taxon>Chordata</taxon>
        <taxon>Craniata</taxon>
        <taxon>Vertebrata</taxon>
        <taxon>Euteleostomi</taxon>
        <taxon>Actinopterygii</taxon>
        <taxon>Neopterygii</taxon>
        <taxon>Teleostei</taxon>
        <taxon>Notacanthiformes</taxon>
        <taxon>Halosauridae</taxon>
        <taxon>Aldrovandia</taxon>
    </lineage>
</organism>
<protein>
    <submittedName>
        <fullName evidence="2">Uncharacterized protein</fullName>
    </submittedName>
</protein>